<name>A0A0F9GGC0_9ZZZZ</name>
<organism evidence="1">
    <name type="scientific">marine sediment metagenome</name>
    <dbReference type="NCBI Taxonomy" id="412755"/>
    <lineage>
        <taxon>unclassified sequences</taxon>
        <taxon>metagenomes</taxon>
        <taxon>ecological metagenomes</taxon>
    </lineage>
</organism>
<dbReference type="EMBL" id="LAZR01018093">
    <property type="protein sequence ID" value="KKL97743.1"/>
    <property type="molecule type" value="Genomic_DNA"/>
</dbReference>
<reference evidence="1" key="1">
    <citation type="journal article" date="2015" name="Nature">
        <title>Complex archaea that bridge the gap between prokaryotes and eukaryotes.</title>
        <authorList>
            <person name="Spang A."/>
            <person name="Saw J.H."/>
            <person name="Jorgensen S.L."/>
            <person name="Zaremba-Niedzwiedzka K."/>
            <person name="Martijn J."/>
            <person name="Lind A.E."/>
            <person name="van Eijk R."/>
            <person name="Schleper C."/>
            <person name="Guy L."/>
            <person name="Ettema T.J."/>
        </authorList>
    </citation>
    <scope>NUCLEOTIDE SEQUENCE</scope>
</reference>
<gene>
    <name evidence="1" type="ORF">LCGC14_1831360</name>
</gene>
<proteinExistence type="predicted"/>
<evidence type="ECO:0000313" key="1">
    <source>
        <dbReference type="EMBL" id="KKL97743.1"/>
    </source>
</evidence>
<comment type="caution">
    <text evidence="1">The sequence shown here is derived from an EMBL/GenBank/DDBJ whole genome shotgun (WGS) entry which is preliminary data.</text>
</comment>
<sequence length="52" mass="6108">MVKKVNGQMNVLRTREFGGLLKFLNTIHNLALLEDIVRNLPKKSSHYKWEVK</sequence>
<dbReference type="AlphaFoldDB" id="A0A0F9GGC0"/>
<protein>
    <submittedName>
        <fullName evidence="1">Uncharacterized protein</fullName>
    </submittedName>
</protein>
<accession>A0A0F9GGC0</accession>